<comment type="caution">
    <text evidence="2">The sequence shown here is derived from an EMBL/GenBank/DDBJ whole genome shotgun (WGS) entry which is preliminary data.</text>
</comment>
<sequence>MLRRTVFKAALAATGGALTSIAAAEAAQAGGGFPDIIGLPDGFQPEGIAIGAGTTFYVGSLVDGAIYRGDLRDGRGGLFIPGRPGSQAIGLELDDRGRLWVCTGVGAAVYQASTGRRLAEWDFGGSFVNDAKATGRAVWFTDSYRGVLVKVPIGRHGELPGPAGFETVTPTGPLAEVDAFNNGIESTECGALIIGQMVAARLVRFDPATGGSSVVDLRGGSAANADGLLRRGGVLYVVRNFDNAISKFRLDADGGVARPIGQLTSPAFDIPATIGAFGTSIYAVNGRFNIEAPAPTDTYDVVRVAA</sequence>
<feature type="chain" id="PRO_5038777778" evidence="1">
    <location>
        <begin position="30"/>
        <end position="306"/>
    </location>
</feature>
<dbReference type="GO" id="GO:0016829">
    <property type="term" value="F:lyase activity"/>
    <property type="evidence" value="ECO:0007669"/>
    <property type="project" value="UniProtKB-KW"/>
</dbReference>
<feature type="signal peptide" evidence="1">
    <location>
        <begin position="1"/>
        <end position="29"/>
    </location>
</feature>
<dbReference type="Gene3D" id="2.120.10.30">
    <property type="entry name" value="TolB, C-terminal domain"/>
    <property type="match status" value="1"/>
</dbReference>
<dbReference type="AlphaFoldDB" id="A0A841C4J3"/>
<keyword evidence="3" id="KW-1185">Reference proteome</keyword>
<dbReference type="SUPFAM" id="SSF63829">
    <property type="entry name" value="Calcium-dependent phosphotriesterase"/>
    <property type="match status" value="1"/>
</dbReference>
<protein>
    <submittedName>
        <fullName evidence="2">Streptogramin lyase</fullName>
    </submittedName>
</protein>
<dbReference type="EMBL" id="JACHMN010000003">
    <property type="protein sequence ID" value="MBB5873741.1"/>
    <property type="molecule type" value="Genomic_DNA"/>
</dbReference>
<name>A0A841C4J3_9ACTN</name>
<proteinExistence type="predicted"/>
<dbReference type="RefSeq" id="WP_184845296.1">
    <property type="nucleotide sequence ID" value="NZ_JACHMN010000003.1"/>
</dbReference>
<gene>
    <name evidence="2" type="ORF">F4553_007175</name>
</gene>
<evidence type="ECO:0000313" key="2">
    <source>
        <dbReference type="EMBL" id="MBB5873741.1"/>
    </source>
</evidence>
<dbReference type="Proteomes" id="UP000587527">
    <property type="component" value="Unassembled WGS sequence"/>
</dbReference>
<dbReference type="InterPro" id="IPR011042">
    <property type="entry name" value="6-blade_b-propeller_TolB-like"/>
</dbReference>
<organism evidence="2 3">
    <name type="scientific">Allocatelliglobosispora scoriae</name>
    <dbReference type="NCBI Taxonomy" id="643052"/>
    <lineage>
        <taxon>Bacteria</taxon>
        <taxon>Bacillati</taxon>
        <taxon>Actinomycetota</taxon>
        <taxon>Actinomycetes</taxon>
        <taxon>Micromonosporales</taxon>
        <taxon>Micromonosporaceae</taxon>
        <taxon>Allocatelliglobosispora</taxon>
    </lineage>
</organism>
<keyword evidence="1" id="KW-0732">Signal</keyword>
<evidence type="ECO:0000256" key="1">
    <source>
        <dbReference type="SAM" id="SignalP"/>
    </source>
</evidence>
<evidence type="ECO:0000313" key="3">
    <source>
        <dbReference type="Proteomes" id="UP000587527"/>
    </source>
</evidence>
<keyword evidence="2" id="KW-0456">Lyase</keyword>
<accession>A0A841C4J3</accession>
<reference evidence="2 3" key="1">
    <citation type="submission" date="2020-08" db="EMBL/GenBank/DDBJ databases">
        <title>Sequencing the genomes of 1000 actinobacteria strains.</title>
        <authorList>
            <person name="Klenk H.-P."/>
        </authorList>
    </citation>
    <scope>NUCLEOTIDE SEQUENCE [LARGE SCALE GENOMIC DNA]</scope>
    <source>
        <strain evidence="2 3">DSM 45362</strain>
    </source>
</reference>